<keyword evidence="1" id="KW-1133">Transmembrane helix</keyword>
<sequence length="249" mass="27026">MKTRGFTLIEMVVTMIVGTILVMGIAGFVELGTKGYAQSVDRQRLQTQAQFVLEKMTREVRHALPNVFVSDGLCLSFYPIIESGFYAVSGSDIHFIVGDENATVGDLSDKQLVINPTQQLLAGQTLSDLPNSFSLSGVKEISDPTISGATFTLEGKANQLIGGSVVNRQYISANDRQIAYCLGDEKITRKVGSGQAMPLIDTSEVKVSGAIEYQPAGVQHSGVVHIELHFSQNNETTRFEQDVQVLNVP</sequence>
<evidence type="ECO:0000256" key="1">
    <source>
        <dbReference type="SAM" id="Phobius"/>
    </source>
</evidence>
<dbReference type="RefSeq" id="WP_075713961.1">
    <property type="nucleotide sequence ID" value="NZ_AP019654.1"/>
</dbReference>
<dbReference type="PROSITE" id="PS00409">
    <property type="entry name" value="PROKAR_NTER_METHYL"/>
    <property type="match status" value="1"/>
</dbReference>
<evidence type="ECO:0000313" key="2">
    <source>
        <dbReference type="EMBL" id="OLQ95448.1"/>
    </source>
</evidence>
<name>A0ABX3FSL6_9VIBR</name>
<gene>
    <name evidence="2" type="ORF">BIY20_06550</name>
</gene>
<keyword evidence="1" id="KW-0472">Membrane</keyword>
<dbReference type="Pfam" id="PF07963">
    <property type="entry name" value="N_methyl"/>
    <property type="match status" value="1"/>
</dbReference>
<organism evidence="2 3">
    <name type="scientific">Vibrio panuliri</name>
    <dbReference type="NCBI Taxonomy" id="1381081"/>
    <lineage>
        <taxon>Bacteria</taxon>
        <taxon>Pseudomonadati</taxon>
        <taxon>Pseudomonadota</taxon>
        <taxon>Gammaproteobacteria</taxon>
        <taxon>Vibrionales</taxon>
        <taxon>Vibrionaceae</taxon>
        <taxon>Vibrio</taxon>
    </lineage>
</organism>
<dbReference type="InterPro" id="IPR012902">
    <property type="entry name" value="N_methyl_site"/>
</dbReference>
<keyword evidence="1" id="KW-0812">Transmembrane</keyword>
<dbReference type="Proteomes" id="UP000186039">
    <property type="component" value="Unassembled WGS sequence"/>
</dbReference>
<reference evidence="2 3" key="1">
    <citation type="submission" date="2016-09" db="EMBL/GenBank/DDBJ databases">
        <title>Genomic Taxonomy of the Vibrionaceae.</title>
        <authorList>
            <person name="Gonzalez-Castillo A."/>
            <person name="Gomez-Gil B."/>
            <person name="Enciso-Ibarra K."/>
        </authorList>
    </citation>
    <scope>NUCLEOTIDE SEQUENCE [LARGE SCALE GENOMIC DNA]</scope>
    <source>
        <strain evidence="2 3">CAIM 1902</strain>
    </source>
</reference>
<comment type="caution">
    <text evidence="2">The sequence shown here is derived from an EMBL/GenBank/DDBJ whole genome shotgun (WGS) entry which is preliminary data.</text>
</comment>
<proteinExistence type="predicted"/>
<protein>
    <submittedName>
        <fullName evidence="2">MSHA biogenesis protein MshO</fullName>
    </submittedName>
</protein>
<feature type="transmembrane region" description="Helical" evidence="1">
    <location>
        <begin position="7"/>
        <end position="29"/>
    </location>
</feature>
<accession>A0ABX3FSL6</accession>
<dbReference type="NCBIfam" id="TIGR02532">
    <property type="entry name" value="IV_pilin_GFxxxE"/>
    <property type="match status" value="1"/>
</dbReference>
<dbReference type="EMBL" id="MJMH01000077">
    <property type="protein sequence ID" value="OLQ95448.1"/>
    <property type="molecule type" value="Genomic_DNA"/>
</dbReference>
<evidence type="ECO:0000313" key="3">
    <source>
        <dbReference type="Proteomes" id="UP000186039"/>
    </source>
</evidence>
<keyword evidence="3" id="KW-1185">Reference proteome</keyword>